<evidence type="ECO:0000313" key="1">
    <source>
        <dbReference type="EMBL" id="KAI4378478.1"/>
    </source>
</evidence>
<proteinExistence type="predicted"/>
<dbReference type="EMBL" id="CM042883">
    <property type="protein sequence ID" value="KAI4378478.1"/>
    <property type="molecule type" value="Genomic_DNA"/>
</dbReference>
<dbReference type="Proteomes" id="UP001057402">
    <property type="component" value="Chromosome 4"/>
</dbReference>
<sequence>MPGLADRNNYDQLLSGSNINLNVNNNNGASTKGFWSRNQDVVSYSHLQKFWSELSPQAKQQLLKIDKQMLFEQARKNMYCSRCNGLLLEGFLQIVMYGKSFHQEGGVENQHSNRGTAYSKTQSDNALRVTHMCRDELQDPSVHPWGGLATTRDGSLTLLECYLSSKSLKGLQMVFDSARARERERELLYPDACGGGGRGWISQVTTSYGRGHGMRETCALHTARLSCDTLVDFWSALGEETRQSLLRMKEEDFIERLMYRFDSKRFCRDCRKNVIREFKELKELKRMRKEPRCTSCFCVADTAFQYEVSDDTVHADWHEAFADSVGSYHHFEWAIGTGEGKADILEYENVGLNGRVQVTGLDLGGLNACFITLRAWRYDGRCTEISVKAHNLNGQECVHGRLVVGDGFVTITRGESIRRFFEHAEEAEEEEDDDSMDKDRNDLDGECSRPQKHAKSPELAREFLLDAAIVIFKEQVEKAFREGTARQNAHSIFVCLSLKLLEERVHIACKEIITLEKQMKLLEEEEREKREEEERKERKKMKEREKKLRRKERLRGKERGKDRMGSLLEDENSGVNVLKEEILSLAVDDQDEMDDSRDSSCETVVNVDSKPASREFEEEVASSVIESPLCEGSDVKDGESFAAENSKVSCRRFGHSNLGSNDQSFRWSDRRRVPSASEGDPLSNRTESRYHSDNSGKIQPRGIYILNRQSRTNVSKLESRISGHKCSEKFQYARNRISDWSNGHSCGCSDSIAQRVKVSPHVSAIRLGHDAKYLTSSESVFDASKHFYQGSKYNQVDYAPHGNGRLKSRINYGSNPTKDSLKFRKIWEPLESQKKHPRSNTESNVTAISSNFMGQAEESGDGKPSGGQCSSEYCGDSFGVVNEGSAHKDCELEGSAENEDCRSEVNAGAANTCHSFEANDDEVGSHLAKDHASDGSCETTGSSSSNSDHCSSCLSEVDSNASVNHGNADSSSTSDSEEASPLSDRKETLRCNGVSKEGEVELEVKEDVHGSDSFKGQQPVIGFPLDSKENNMANYPQIRSSLPANYTSRTLGVTPEHPGIVPVPGQNVYFQLFQGPTAMGYYPRNMISWPHVHTDGMMPPFPYHANYLFPGLPQFGMDRNSGFCMQYGGPQHAPSNLSHVGTIPSFHPAAKPNGAVCSEVIRVCKPNGVRELNGVKKERIIPDGPKLDKAPPTKASSEDTGFSLFQFGGPVGLSTISKSQTEGGAAGDLSTKVSKDPAIVIPDCNGKDASIGEYNLFAASNGISFSLYRGSAP</sequence>
<organism evidence="1 2">
    <name type="scientific">Melastoma candidum</name>
    <dbReference type="NCBI Taxonomy" id="119954"/>
    <lineage>
        <taxon>Eukaryota</taxon>
        <taxon>Viridiplantae</taxon>
        <taxon>Streptophyta</taxon>
        <taxon>Embryophyta</taxon>
        <taxon>Tracheophyta</taxon>
        <taxon>Spermatophyta</taxon>
        <taxon>Magnoliopsida</taxon>
        <taxon>eudicotyledons</taxon>
        <taxon>Gunneridae</taxon>
        <taxon>Pentapetalae</taxon>
        <taxon>rosids</taxon>
        <taxon>malvids</taxon>
        <taxon>Myrtales</taxon>
        <taxon>Melastomataceae</taxon>
        <taxon>Melastomatoideae</taxon>
        <taxon>Melastomateae</taxon>
        <taxon>Melastoma</taxon>
    </lineage>
</organism>
<reference evidence="2" key="1">
    <citation type="journal article" date="2023" name="Front. Plant Sci.">
        <title>Chromosomal-level genome assembly of Melastoma candidum provides insights into trichome evolution.</title>
        <authorList>
            <person name="Zhong Y."/>
            <person name="Wu W."/>
            <person name="Sun C."/>
            <person name="Zou P."/>
            <person name="Liu Y."/>
            <person name="Dai S."/>
            <person name="Zhou R."/>
        </authorList>
    </citation>
    <scope>NUCLEOTIDE SEQUENCE [LARGE SCALE GENOMIC DNA]</scope>
</reference>
<keyword evidence="2" id="KW-1185">Reference proteome</keyword>
<protein>
    <submittedName>
        <fullName evidence="1">Uncharacterized protein</fullName>
    </submittedName>
</protein>
<gene>
    <name evidence="1" type="ORF">MLD38_015953</name>
</gene>
<comment type="caution">
    <text evidence="1">The sequence shown here is derived from an EMBL/GenBank/DDBJ whole genome shotgun (WGS) entry which is preliminary data.</text>
</comment>
<name>A0ACB9RHP7_9MYRT</name>
<accession>A0ACB9RHP7</accession>
<evidence type="ECO:0000313" key="2">
    <source>
        <dbReference type="Proteomes" id="UP001057402"/>
    </source>
</evidence>